<evidence type="ECO:0000256" key="1">
    <source>
        <dbReference type="SAM" id="MobiDB-lite"/>
    </source>
</evidence>
<reference evidence="2" key="1">
    <citation type="submission" date="2019-01" db="EMBL/GenBank/DDBJ databases">
        <title>Draft genome sequences of three monokaryotic isolates of the white-rot basidiomycete fungus Dichomitus squalens.</title>
        <authorList>
            <consortium name="DOE Joint Genome Institute"/>
            <person name="Lopez S.C."/>
            <person name="Andreopoulos B."/>
            <person name="Pangilinan J."/>
            <person name="Lipzen A."/>
            <person name="Riley R."/>
            <person name="Ahrendt S."/>
            <person name="Ng V."/>
            <person name="Barry K."/>
            <person name="Daum C."/>
            <person name="Grigoriev I.V."/>
            <person name="Hilden K.S."/>
            <person name="Makela M.R."/>
            <person name="de Vries R.P."/>
        </authorList>
    </citation>
    <scope>NUCLEOTIDE SEQUENCE [LARGE SCALE GENOMIC DNA]</scope>
    <source>
        <strain evidence="2">OM18370.1</strain>
    </source>
</reference>
<feature type="region of interest" description="Disordered" evidence="1">
    <location>
        <begin position="182"/>
        <end position="216"/>
    </location>
</feature>
<name>A0A4V2K0T4_9APHY</name>
<feature type="region of interest" description="Disordered" evidence="1">
    <location>
        <begin position="229"/>
        <end position="277"/>
    </location>
</feature>
<feature type="compositionally biased region" description="Polar residues" evidence="1">
    <location>
        <begin position="121"/>
        <end position="141"/>
    </location>
</feature>
<dbReference type="EMBL" id="ML143408">
    <property type="protein sequence ID" value="TBU30143.1"/>
    <property type="molecule type" value="Genomic_DNA"/>
</dbReference>
<feature type="compositionally biased region" description="Low complexity" evidence="1">
    <location>
        <begin position="257"/>
        <end position="268"/>
    </location>
</feature>
<feature type="region of interest" description="Disordered" evidence="1">
    <location>
        <begin position="47"/>
        <end position="109"/>
    </location>
</feature>
<feature type="region of interest" description="Disordered" evidence="1">
    <location>
        <begin position="409"/>
        <end position="430"/>
    </location>
</feature>
<feature type="region of interest" description="Disordered" evidence="1">
    <location>
        <begin position="1"/>
        <end position="27"/>
    </location>
</feature>
<feature type="compositionally biased region" description="Low complexity" evidence="1">
    <location>
        <begin position="231"/>
        <end position="242"/>
    </location>
</feature>
<feature type="compositionally biased region" description="Polar residues" evidence="1">
    <location>
        <begin position="47"/>
        <end position="58"/>
    </location>
</feature>
<evidence type="ECO:0000313" key="2">
    <source>
        <dbReference type="EMBL" id="TBU30143.1"/>
    </source>
</evidence>
<feature type="region of interest" description="Disordered" evidence="1">
    <location>
        <begin position="121"/>
        <end position="143"/>
    </location>
</feature>
<feature type="compositionally biased region" description="Basic and acidic residues" evidence="1">
    <location>
        <begin position="1"/>
        <end position="13"/>
    </location>
</feature>
<protein>
    <submittedName>
        <fullName evidence="2">Uncharacterized protein</fullName>
    </submittedName>
</protein>
<dbReference type="AlphaFoldDB" id="A0A4V2K0T4"/>
<organism evidence="2">
    <name type="scientific">Dichomitus squalens</name>
    <dbReference type="NCBI Taxonomy" id="114155"/>
    <lineage>
        <taxon>Eukaryota</taxon>
        <taxon>Fungi</taxon>
        <taxon>Dikarya</taxon>
        <taxon>Basidiomycota</taxon>
        <taxon>Agaricomycotina</taxon>
        <taxon>Agaricomycetes</taxon>
        <taxon>Polyporales</taxon>
        <taxon>Polyporaceae</taxon>
        <taxon>Dichomitus</taxon>
    </lineage>
</organism>
<proteinExistence type="predicted"/>
<accession>A0A4V2K0T4</accession>
<feature type="compositionally biased region" description="Basic residues" evidence="1">
    <location>
        <begin position="66"/>
        <end position="83"/>
    </location>
</feature>
<dbReference type="Proteomes" id="UP000292957">
    <property type="component" value="Unassembled WGS sequence"/>
</dbReference>
<feature type="region of interest" description="Disordered" evidence="1">
    <location>
        <begin position="309"/>
        <end position="396"/>
    </location>
</feature>
<feature type="compositionally biased region" description="Polar residues" evidence="1">
    <location>
        <begin position="325"/>
        <end position="347"/>
    </location>
</feature>
<gene>
    <name evidence="2" type="ORF">BD311DRAFT_241810</name>
</gene>
<sequence length="467" mass="49443">MESHVKESQERLRSTINDAVSGLRDDIKKDVLELRDQLEKPISELRQQISTSTCSSLACGSAARTSRSRSRSRTRSRSQKRPRPTYPDDPDSSDLTTSPSDSKKRRLGGHPLVAAALSVLTTDPATPVISGQRSRAGSNVPGTRIHSLRVAGATSHSSSASPKVPLSTVVARASKKTPLRTPLADLTPQVPKVTPNASTPRSTSVSSVVKQTRGSRSVPHTLIAASAGLPSQGFSSSQFNNQDPAPVLPRRSMRSSPPTATFAAPITPGSFKLPLPALRPSRASTFATHTPPQLHPSSSLLRHPALGAHKDHKDNENKNSNNNSPLARSSATAGAILQQRTPAQATRGTALHLSRSSSRAVAVQDRASPSRLPVKSALRTGIGADSPVSVNSSGTPRMPRLLASFSVNASDGPAGSDVLPGSADLEKGKPMSLKDRRALLAAECLRDEGKRFIPLDDEDDEHVYLGG</sequence>